<reference evidence="3" key="1">
    <citation type="submission" date="2018-02" db="EMBL/GenBank/DDBJ databases">
        <authorList>
            <person name="Cohen D.B."/>
            <person name="Kent A.D."/>
        </authorList>
    </citation>
    <scope>NUCLEOTIDE SEQUENCE</scope>
</reference>
<dbReference type="Pfam" id="PF00698">
    <property type="entry name" value="Acyl_transf_1"/>
    <property type="match status" value="1"/>
</dbReference>
<evidence type="ECO:0000256" key="1">
    <source>
        <dbReference type="PROSITE-ProRule" id="PRU00235"/>
    </source>
</evidence>
<dbReference type="FunFam" id="3.30.70.250:FF:000004">
    <property type="entry name" value="Malonyl CoA-acyl carrier transacylase"/>
    <property type="match status" value="1"/>
</dbReference>
<gene>
    <name evidence="3" type="ORF">FSB_LOCUS53815</name>
</gene>
<dbReference type="PANTHER" id="PTHR47170">
    <property type="entry name" value="MALONYL-COA ACP TRANSACYLASE, ACP-BINDING"/>
    <property type="match status" value="1"/>
</dbReference>
<dbReference type="SUPFAM" id="SSF52151">
    <property type="entry name" value="FabD/lysophospholipase-like"/>
    <property type="match status" value="1"/>
</dbReference>
<dbReference type="InterPro" id="IPR016035">
    <property type="entry name" value="Acyl_Trfase/lysoPLipase"/>
</dbReference>
<dbReference type="InterPro" id="IPR009091">
    <property type="entry name" value="RCC1/BLIP-II"/>
</dbReference>
<name>A0A2N9IPA8_FAGSY</name>
<dbReference type="InterPro" id="IPR001227">
    <property type="entry name" value="Ac_transferase_dom_sf"/>
</dbReference>
<dbReference type="AlphaFoldDB" id="A0A2N9IPA8"/>
<dbReference type="SUPFAM" id="SSF50985">
    <property type="entry name" value="RCC1/BLIP-II"/>
    <property type="match status" value="2"/>
</dbReference>
<dbReference type="GO" id="GO:0004314">
    <property type="term" value="F:[acyl-carrier-protein] S-malonyltransferase activity"/>
    <property type="evidence" value="ECO:0007669"/>
    <property type="project" value="InterPro"/>
</dbReference>
<dbReference type="Gene3D" id="3.40.366.10">
    <property type="entry name" value="Malonyl-Coenzyme A Acyl Carrier Protein, domain 2"/>
    <property type="match status" value="1"/>
</dbReference>
<evidence type="ECO:0000259" key="2">
    <source>
        <dbReference type="SMART" id="SM00827"/>
    </source>
</evidence>
<dbReference type="InterPro" id="IPR000408">
    <property type="entry name" value="Reg_chr_condens"/>
</dbReference>
<protein>
    <recommendedName>
        <fullName evidence="2">Malonyl-CoA:ACP transacylase (MAT) domain-containing protein</fullName>
    </recommendedName>
</protein>
<dbReference type="PROSITE" id="PS00626">
    <property type="entry name" value="RCC1_2"/>
    <property type="match status" value="1"/>
</dbReference>
<dbReference type="PANTHER" id="PTHR47170:SF2">
    <property type="entry name" value="MALONYL-COA:ACP TRANSACYLASE (MAT) DOMAIN-CONTAINING PROTEIN"/>
    <property type="match status" value="1"/>
</dbReference>
<dbReference type="Pfam" id="PF13540">
    <property type="entry name" value="RCC1_2"/>
    <property type="match status" value="1"/>
</dbReference>
<dbReference type="Pfam" id="PF13966">
    <property type="entry name" value="zf-RVT"/>
    <property type="match status" value="1"/>
</dbReference>
<evidence type="ECO:0000313" key="3">
    <source>
        <dbReference type="EMBL" id="SPD25933.1"/>
    </source>
</evidence>
<dbReference type="InterPro" id="IPR004410">
    <property type="entry name" value="Malonyl_CoA-ACP_transAc_FabD"/>
</dbReference>
<feature type="repeat" description="RCC1" evidence="1">
    <location>
        <begin position="279"/>
        <end position="372"/>
    </location>
</feature>
<dbReference type="Gene3D" id="2.130.10.30">
    <property type="entry name" value="Regulator of chromosome condensation 1/beta-lactamase-inhibitor protein II"/>
    <property type="match status" value="3"/>
</dbReference>
<feature type="domain" description="Malonyl-CoA:ACP transacylase (MAT)" evidence="2">
    <location>
        <begin position="867"/>
        <end position="1162"/>
    </location>
</feature>
<proteinExistence type="predicted"/>
<dbReference type="SUPFAM" id="SSF55048">
    <property type="entry name" value="Probable ACP-binding domain of malonyl-CoA ACP transacylase"/>
    <property type="match status" value="1"/>
</dbReference>
<feature type="repeat" description="RCC1" evidence="1">
    <location>
        <begin position="29"/>
        <end position="80"/>
    </location>
</feature>
<dbReference type="Pfam" id="PF00415">
    <property type="entry name" value="RCC1"/>
    <property type="match status" value="1"/>
</dbReference>
<organism evidence="3">
    <name type="scientific">Fagus sylvatica</name>
    <name type="common">Beechnut</name>
    <dbReference type="NCBI Taxonomy" id="28930"/>
    <lineage>
        <taxon>Eukaryota</taxon>
        <taxon>Viridiplantae</taxon>
        <taxon>Streptophyta</taxon>
        <taxon>Embryophyta</taxon>
        <taxon>Tracheophyta</taxon>
        <taxon>Spermatophyta</taxon>
        <taxon>Magnoliopsida</taxon>
        <taxon>eudicotyledons</taxon>
        <taxon>Gunneridae</taxon>
        <taxon>Pentapetalae</taxon>
        <taxon>rosids</taxon>
        <taxon>fabids</taxon>
        <taxon>Fagales</taxon>
        <taxon>Fagaceae</taxon>
        <taxon>Fagus</taxon>
    </lineage>
</organism>
<accession>A0A2N9IPA8</accession>
<dbReference type="NCBIfam" id="TIGR00128">
    <property type="entry name" value="fabD"/>
    <property type="match status" value="1"/>
</dbReference>
<dbReference type="InterPro" id="IPR052760">
    <property type="entry name" value="Mitochondrial_malonyltrans"/>
</dbReference>
<dbReference type="InterPro" id="IPR014043">
    <property type="entry name" value="Acyl_transferase_dom"/>
</dbReference>
<dbReference type="SMART" id="SM00827">
    <property type="entry name" value="PKS_AT"/>
    <property type="match status" value="1"/>
</dbReference>
<feature type="repeat" description="RCC1" evidence="1">
    <location>
        <begin position="139"/>
        <end position="192"/>
    </location>
</feature>
<dbReference type="Gene3D" id="3.30.70.250">
    <property type="entry name" value="Malonyl-CoA ACP transacylase, ACP-binding"/>
    <property type="match status" value="1"/>
</dbReference>
<dbReference type="EMBL" id="OIVN01006137">
    <property type="protein sequence ID" value="SPD25933.1"/>
    <property type="molecule type" value="Genomic_DNA"/>
</dbReference>
<dbReference type="InterPro" id="IPR016036">
    <property type="entry name" value="Malonyl_transacylase_ACP-bd"/>
</dbReference>
<dbReference type="PRINTS" id="PR00633">
    <property type="entry name" value="RCCNDNSATION"/>
</dbReference>
<dbReference type="PROSITE" id="PS50012">
    <property type="entry name" value="RCC1_3"/>
    <property type="match status" value="3"/>
</dbReference>
<sequence length="1163" mass="127026">MWQIIRRLDLKRGILGRLMSNEASSSSKRFAALWGNGDYGRLGLGSLDSQWKPAICSSFIDQSLRAISCGGAHTLFLTDVVSVFLDYASPDEDVRDLSGEIVISRRVPYLEPVEVSGLQKEIVQISAGYYHSCAITVDGELYMWGKNSNGQLGLGKRSATVVPLPTKVECLDGITIKMAALGSEHSVAVTEVLYLWKSGILVNSGWFLWGHVSDDAWRIWQGASGGLASEIVVLGIVEGLPVDSDGNFGKSHDSAVMGPAMGVVERWVMLMIVCGSDNGDALSWGIGESGRLGHGHDSSILGFFKSTSSSVAMPISSSSNGIFFPSKSKVKGEVMGSRPTNEYTPRLIKNLEGIKVKNVAAGLLHSACIDENGSVFVFGEDKVGFRKVNKATTPFMISKLPYSEEVECGGYHTCVLTNIAGDPSVFAPLVPPTIHCGSRFFLGALTLPGLAGGSRIFSEFSNFIVLLQPPESSLLLPLSTLMSADLPPSQSTSDLDLPIASRVVKRTFNDRPISNLFPLIICLLLKHFLCQSHNFLFPSPIRKPFLTLVGTKLSCSKPIATLMNTNLKLMPDEVSIVSQFMTNPRVSHMNAIIRILKYLTNALGRGLFYRSSGHLRIEGYTDVDWTRSPSGRKSTTGYCSFIDGNLVTWRSMKQLWLALVLKQLCHGSYHFSTDVFDLPERVQGPFLKSPVTKDKEASVADLMSFPNGRLHWDFHFVRNVNDWELESLTSFMDLLYSCHMEGVGEDRMGWRNRATKGFTVKNFYNCLCPSHSASFPWKSIWKVKVPPRIAFFSWTAALGNLLTIDNLRKRNLIIIDWCCLCKQSGESVDHLLLHCSLARELWSMVFGLFGVSWVMPCHVLHLWAGWQGAQAVGMGKEAQNVPTAAELYKKANDILGFDLLDICINGPKDKLDLTVISQPAIYVTSLAAVELLRVRDGGQQIIDSVDVTCGLSLGEYTALAFAGAFSFEDGLKLVKLRGEAMQEAADAAKSAMVSVIGLDSDKVQQLCDAANQEVDEANKVQIANYLCPGNYAVSGGVKGVEAVEAKAKSFRARMTVRLAVAGAFHTSFMEPAVSRLEAALAATEIRTPKIPLISNVDAQPHADPDTIKKILARQVTSPVQWETTVKTLLTNGLKKSYELGPGKVIAGIFKRVDKSADLENVGA</sequence>
<dbReference type="InterPro" id="IPR026960">
    <property type="entry name" value="RVT-Znf"/>
</dbReference>